<dbReference type="Proteomes" id="UP000310168">
    <property type="component" value="Unassembled WGS sequence"/>
</dbReference>
<organism evidence="1 2">
    <name type="scientific">Brachyspira catarrhinii</name>
    <dbReference type="NCBI Taxonomy" id="2528966"/>
    <lineage>
        <taxon>Bacteria</taxon>
        <taxon>Pseudomonadati</taxon>
        <taxon>Spirochaetota</taxon>
        <taxon>Spirochaetia</taxon>
        <taxon>Brachyspirales</taxon>
        <taxon>Brachyspiraceae</taxon>
        <taxon>Brachyspira</taxon>
    </lineage>
</organism>
<gene>
    <name evidence="1" type="ORF">EZH24_07845</name>
</gene>
<proteinExistence type="predicted"/>
<dbReference type="EMBL" id="SJDU01000197">
    <property type="protein sequence ID" value="TKZ34507.1"/>
    <property type="molecule type" value="Genomic_DNA"/>
</dbReference>
<dbReference type="Pfam" id="PF05540">
    <property type="entry name" value="Serpulina_VSP"/>
    <property type="match status" value="1"/>
</dbReference>
<comment type="caution">
    <text evidence="1">The sequence shown here is derived from an EMBL/GenBank/DDBJ whole genome shotgun (WGS) entry which is preliminary data.</text>
</comment>
<evidence type="ECO:0008006" key="3">
    <source>
        <dbReference type="Google" id="ProtNLM"/>
    </source>
</evidence>
<name>A0ABY2TQ50_9SPIR</name>
<dbReference type="RefSeq" id="WP_137998560.1">
    <property type="nucleotide sequence ID" value="NZ_SJDU01000197.1"/>
</dbReference>
<keyword evidence="2" id="KW-1185">Reference proteome</keyword>
<accession>A0ABY2TQ50</accession>
<dbReference type="InterPro" id="IPR008838">
    <property type="entry name" value="Variable_surface_protein_TREHY"/>
</dbReference>
<sequence>MKKLITILFFILISNKVFGFYGDGSGRSFIDFLMDKDQLRFRTDQMGFLYDCETDYLRLALGVTGRTSGIFFDNFTNDYSESEKLRIYFRPAVSLALGYKSDLISVGGAYQFRYIDTNYMVHTPVLMLTAMDNTLRFNIPIAVGIGERTVKNTLIISTAVEARYYFHKFIDYFSQLRLYVYYGYARMGWAQKLFDEGVDVDPNNKNIFKEQSSIGVDLRAYFNFPTASGLTIEPYIRVLYSQALETVENQNGYLRRYSGNNFDVNAYGFNAGSLGIAPGEQEEFSGGYVASTPAIPSPQGLFAIEGIYRVGVALPIGFRASCEYYGLYLEPSLSLTIMGGKSISLMNMNKKGPFCTFGYVVYAELYLTPKPEIELYLEFQTGGATRWGNLDPAYSDGTSLVINASAGIAWYFQ</sequence>
<evidence type="ECO:0000313" key="2">
    <source>
        <dbReference type="Proteomes" id="UP000310168"/>
    </source>
</evidence>
<protein>
    <recommendedName>
        <fullName evidence="3">Cell surface protein</fullName>
    </recommendedName>
</protein>
<reference evidence="1 2" key="1">
    <citation type="journal article" date="2019" name="Anaerobe">
        <title>Brachyspira catarrhinii sp. nov., an anaerobic intestinal spirochaete isolated from vervet monkeys may have been misidentified as Brachyspira aalborgi in previous studies.</title>
        <authorList>
            <person name="Phillips N.D."/>
            <person name="La T."/>
            <person name="Hampson D.J."/>
        </authorList>
    </citation>
    <scope>NUCLEOTIDE SEQUENCE [LARGE SCALE GENOMIC DNA]</scope>
    <source>
        <strain evidence="1 2">Z12</strain>
    </source>
</reference>
<evidence type="ECO:0000313" key="1">
    <source>
        <dbReference type="EMBL" id="TKZ34507.1"/>
    </source>
</evidence>